<protein>
    <recommendedName>
        <fullName evidence="5">Cell wall galactomannoprotein Mp2/allergen F17-like protein</fullName>
    </recommendedName>
</protein>
<evidence type="ECO:0000256" key="1">
    <source>
        <dbReference type="SAM" id="MobiDB-lite"/>
    </source>
</evidence>
<dbReference type="EMBL" id="JASWJB010000126">
    <property type="protein sequence ID" value="KAK2595615.1"/>
    <property type="molecule type" value="Genomic_DNA"/>
</dbReference>
<reference evidence="3" key="1">
    <citation type="submission" date="2023-06" db="EMBL/GenBank/DDBJ databases">
        <title>Conoideocrella luteorostrata (Hypocreales: Clavicipitaceae), a potential biocontrol fungus for elongate hemlock scale in United States Christmas tree production areas.</title>
        <authorList>
            <person name="Barrett H."/>
            <person name="Lovett B."/>
            <person name="Macias A.M."/>
            <person name="Stajich J.E."/>
            <person name="Kasson M.T."/>
        </authorList>
    </citation>
    <scope>NUCLEOTIDE SEQUENCE</scope>
    <source>
        <strain evidence="3">ARSEF 14590</strain>
    </source>
</reference>
<sequence>MKSLALFTLATSAFAAVLFDRDLATIKAVMTTAGDNIIGLDNAVKGFSSDSGPVVAAADILIQSLKDGKAKVDPTDALSLGDALGLQDPAKDLQSKADTLLADFKARKDAIAKNGFCETTFTKSSAINAASKDLIDSIVSKVPQSAQGIAKNIVAGFLKTLQDAQDTFSPENCKNTGSPPASSGTSTVSVPGTTTGTATMPGTTTGTASMPDTATGTASTTCTSTVTTSDTISTPPISDSCPAASTVTITATDSNDCVPTPTCTKKPPVTVTTTTKACPTVAQLFW</sequence>
<feature type="signal peptide" evidence="2">
    <location>
        <begin position="1"/>
        <end position="15"/>
    </location>
</feature>
<dbReference type="Gene3D" id="1.20.1280.140">
    <property type="match status" value="1"/>
</dbReference>
<dbReference type="Pfam" id="PF12296">
    <property type="entry name" value="HsbA"/>
    <property type="match status" value="1"/>
</dbReference>
<dbReference type="AlphaFoldDB" id="A0AAJ0CMJ6"/>
<dbReference type="PANTHER" id="PTHR38123">
    <property type="entry name" value="CELL WALL SERINE-THREONINE-RICH GALACTOMANNOPROTEIN MP1 (AFU_ORTHOLOGUE AFUA_4G03240)"/>
    <property type="match status" value="1"/>
</dbReference>
<dbReference type="Proteomes" id="UP001251528">
    <property type="component" value="Unassembled WGS sequence"/>
</dbReference>
<evidence type="ECO:0000313" key="4">
    <source>
        <dbReference type="Proteomes" id="UP001251528"/>
    </source>
</evidence>
<evidence type="ECO:0000313" key="3">
    <source>
        <dbReference type="EMBL" id="KAK2595615.1"/>
    </source>
</evidence>
<name>A0AAJ0CMJ6_9HYPO</name>
<organism evidence="3 4">
    <name type="scientific">Conoideocrella luteorostrata</name>
    <dbReference type="NCBI Taxonomy" id="1105319"/>
    <lineage>
        <taxon>Eukaryota</taxon>
        <taxon>Fungi</taxon>
        <taxon>Dikarya</taxon>
        <taxon>Ascomycota</taxon>
        <taxon>Pezizomycotina</taxon>
        <taxon>Sordariomycetes</taxon>
        <taxon>Hypocreomycetidae</taxon>
        <taxon>Hypocreales</taxon>
        <taxon>Clavicipitaceae</taxon>
        <taxon>Conoideocrella</taxon>
    </lineage>
</organism>
<feature type="compositionally biased region" description="Low complexity" evidence="1">
    <location>
        <begin position="176"/>
        <end position="229"/>
    </location>
</feature>
<gene>
    <name evidence="3" type="ORF">QQS21_006662</name>
</gene>
<feature type="region of interest" description="Disordered" evidence="1">
    <location>
        <begin position="169"/>
        <end position="229"/>
    </location>
</feature>
<comment type="caution">
    <text evidence="3">The sequence shown here is derived from an EMBL/GenBank/DDBJ whole genome shotgun (WGS) entry which is preliminary data.</text>
</comment>
<dbReference type="InterPro" id="IPR021054">
    <property type="entry name" value="Cell_wall_mannoprotein_1"/>
</dbReference>
<keyword evidence="2" id="KW-0732">Signal</keyword>
<evidence type="ECO:0000256" key="2">
    <source>
        <dbReference type="SAM" id="SignalP"/>
    </source>
</evidence>
<accession>A0AAJ0CMJ6</accession>
<dbReference type="GO" id="GO:0005576">
    <property type="term" value="C:extracellular region"/>
    <property type="evidence" value="ECO:0007669"/>
    <property type="project" value="TreeGrafter"/>
</dbReference>
<keyword evidence="4" id="KW-1185">Reference proteome</keyword>
<proteinExistence type="predicted"/>
<evidence type="ECO:0008006" key="5">
    <source>
        <dbReference type="Google" id="ProtNLM"/>
    </source>
</evidence>
<feature type="chain" id="PRO_5042556690" description="Cell wall galactomannoprotein Mp2/allergen F17-like protein" evidence="2">
    <location>
        <begin position="16"/>
        <end position="286"/>
    </location>
</feature>
<dbReference type="PANTHER" id="PTHR38123:SF6">
    <property type="entry name" value="CELL WALL SERINE-THREONINE-RICH GALACTOMANNOPROTEIN MP1 (AFU_ORTHOLOGUE AFUA_4G03240)"/>
    <property type="match status" value="1"/>
</dbReference>